<organism evidence="6 12">
    <name type="scientific">Staphylococcus aureus</name>
    <dbReference type="NCBI Taxonomy" id="1280"/>
    <lineage>
        <taxon>Bacteria</taxon>
        <taxon>Bacillati</taxon>
        <taxon>Bacillota</taxon>
        <taxon>Bacilli</taxon>
        <taxon>Bacillales</taxon>
        <taxon>Staphylococcaceae</taxon>
        <taxon>Staphylococcus</taxon>
    </lineage>
</organism>
<accession>A0A482QVX5</accession>
<dbReference type="AlphaFoldDB" id="A0A482QVX5"/>
<protein>
    <submittedName>
        <fullName evidence="6">Amidase</fullName>
    </submittedName>
</protein>
<evidence type="ECO:0000313" key="12">
    <source>
        <dbReference type="Proteomes" id="UP000547874"/>
    </source>
</evidence>
<name>A0A482QVX5_STAAU</name>
<reference evidence="2 8" key="1">
    <citation type="submission" date="2017-09" db="EMBL/GenBank/DDBJ databases">
        <title>A single nucleotide polymorphism in the Staphylococcus aureus virulence regulator SaeR abolishes pathogenesis.</title>
        <authorList>
            <person name="Copin R.J."/>
            <person name="Sause W."/>
            <person name="Shopsin B."/>
            <person name="Torres V.J."/>
        </authorList>
    </citation>
    <scope>NUCLEOTIDE SEQUENCE [LARGE SCALE GENOMIC DNA]</scope>
    <source>
        <strain evidence="8">Newman</strain>
        <strain evidence="2">Newman_D2C</strain>
    </source>
</reference>
<evidence type="ECO:0000313" key="11">
    <source>
        <dbReference type="Proteomes" id="UP000478867"/>
    </source>
</evidence>
<dbReference type="EMBL" id="CP023391">
    <property type="protein sequence ID" value="ATC72127.1"/>
    <property type="molecule type" value="Genomic_DNA"/>
</dbReference>
<gene>
    <name evidence="2" type="ORF">CNH36_10975</name>
    <name evidence="3" type="ORF">GAY54_07485</name>
    <name evidence="4" type="ORF">GO814_14480</name>
    <name evidence="5" type="ORF">GO942_00470</name>
    <name evidence="6" type="ORF">GQX37_04040</name>
    <name evidence="7" type="ORF">GQX52_05870</name>
</gene>
<dbReference type="EMBL" id="WPTS01000042">
    <property type="protein sequence ID" value="MVK36347.1"/>
    <property type="molecule type" value="Genomic_DNA"/>
</dbReference>
<reference evidence="3 9" key="2">
    <citation type="journal article" date="2019" name="Int. J. Infect. Dis.">
        <title>Characterization of a community-acquired methicillin-resistant sequence type 338 Staphylococcus aureus strain containing a staphylococcal cassette chromosome mec type VT.</title>
        <authorList>
            <person name="Chen Y."/>
            <person name="Hong J."/>
            <person name="Chen Y."/>
            <person name="Wang H."/>
            <person name="Yu Y."/>
            <person name="Qu T."/>
        </authorList>
    </citation>
    <scope>NUCLEOTIDE SEQUENCE [LARGE SCALE GENOMIC DNA]</scope>
    <source>
        <strain evidence="3 9">LJ05</strain>
    </source>
</reference>
<feature type="domain" description="SH3b" evidence="1">
    <location>
        <begin position="70"/>
        <end position="139"/>
    </location>
</feature>
<evidence type="ECO:0000313" key="10">
    <source>
        <dbReference type="Proteomes" id="UP000471199"/>
    </source>
</evidence>
<dbReference type="Proteomes" id="UP000471199">
    <property type="component" value="Unassembled WGS sequence"/>
</dbReference>
<evidence type="ECO:0000313" key="9">
    <source>
        <dbReference type="Proteomes" id="UP000463077"/>
    </source>
</evidence>
<sequence length="152" mass="16993">MDILFALHSIHISQQHRNITVATPHLKWCGYFYWKCVSGISNVKTPAKNEKNSPVPAGYTLDKNNVPYKKETGYYTVANVKGNNVRDGYSTNSRITGVLPNNATIKYDGAYCINGYRWITYIANSGQRRYIATGEVDKAGNRISSFGKFSAV</sequence>
<proteinExistence type="predicted"/>
<dbReference type="SMART" id="SM00287">
    <property type="entry name" value="SH3b"/>
    <property type="match status" value="1"/>
</dbReference>
<evidence type="ECO:0000313" key="5">
    <source>
        <dbReference type="EMBL" id="MVM09164.1"/>
    </source>
</evidence>
<dbReference type="Proteomes" id="UP000561555">
    <property type="component" value="Unassembled WGS sequence"/>
</dbReference>
<dbReference type="Proteomes" id="UP000478867">
    <property type="component" value="Unassembled WGS sequence"/>
</dbReference>
<dbReference type="EMBL" id="WFHO01000012">
    <property type="protein sequence ID" value="MUG52395.1"/>
    <property type="molecule type" value="Genomic_DNA"/>
</dbReference>
<dbReference type="Proteomes" id="UP000217245">
    <property type="component" value="Chromosome"/>
</dbReference>
<dbReference type="EMBL" id="JAANEC010000038">
    <property type="protein sequence ID" value="NUY11723.1"/>
    <property type="molecule type" value="Genomic_DNA"/>
</dbReference>
<evidence type="ECO:0000313" key="4">
    <source>
        <dbReference type="EMBL" id="MVK36347.1"/>
    </source>
</evidence>
<dbReference type="Pfam" id="PF08460">
    <property type="entry name" value="SH3_5"/>
    <property type="match status" value="1"/>
</dbReference>
<dbReference type="EMBL" id="WPXC01000002">
    <property type="protein sequence ID" value="MVM09164.1"/>
    <property type="molecule type" value="Genomic_DNA"/>
</dbReference>
<evidence type="ECO:0000313" key="3">
    <source>
        <dbReference type="EMBL" id="MUG52395.1"/>
    </source>
</evidence>
<dbReference type="Proteomes" id="UP000547874">
    <property type="component" value="Unassembled WGS sequence"/>
</dbReference>
<evidence type="ECO:0000313" key="6">
    <source>
        <dbReference type="EMBL" id="NUY11723.1"/>
    </source>
</evidence>
<evidence type="ECO:0000313" key="7">
    <source>
        <dbReference type="EMBL" id="NUY68173.1"/>
    </source>
</evidence>
<reference evidence="10 11" key="3">
    <citation type="submission" date="2019-11" db="EMBL/GenBank/DDBJ databases">
        <title>Implementation of targeted gown and glove precautions to prevent Staphylococcus aureus acquisition in community-based nursing homes.</title>
        <authorList>
            <person name="Stine O.C."/>
        </authorList>
    </citation>
    <scope>NUCLEOTIDE SEQUENCE [LARGE SCALE GENOMIC DNA]</scope>
    <source>
        <strain evidence="5 11">S_1081.LBCF.DN</strain>
        <strain evidence="4 10">S_2062.LAUP.DI</strain>
    </source>
</reference>
<dbReference type="EMBL" id="JAANDN010000058">
    <property type="protein sequence ID" value="NUY68173.1"/>
    <property type="molecule type" value="Genomic_DNA"/>
</dbReference>
<evidence type="ECO:0000313" key="13">
    <source>
        <dbReference type="Proteomes" id="UP000561555"/>
    </source>
</evidence>
<dbReference type="InterPro" id="IPR003646">
    <property type="entry name" value="SH3-like_bac-type"/>
</dbReference>
<dbReference type="Gene3D" id="2.30.30.40">
    <property type="entry name" value="SH3 Domains"/>
    <property type="match status" value="1"/>
</dbReference>
<dbReference type="Proteomes" id="UP000463077">
    <property type="component" value="Unassembled WGS sequence"/>
</dbReference>
<reference evidence="12 13" key="4">
    <citation type="journal article" date="2020" name="J. Antimicrob. Chemother.">
        <title>Detection of heterogeneous vancomycin intermediate resistance in MRSA isolates from Latin America.</title>
        <authorList>
            <person name="Castro B.E."/>
            <person name="Berrio M."/>
            <person name="Vargas M.L."/>
            <person name="Carvajal L.P."/>
            <person name="Millan L.V."/>
            <person name="Rios R."/>
            <person name="Hernandez A.K."/>
            <person name="Rincon S."/>
            <person name="Cubides P."/>
            <person name="Forero E."/>
            <person name="Dinh A."/>
            <person name="Seas C."/>
            <person name="Munita J.M."/>
            <person name="Arias C.A."/>
            <person name="Reyes J."/>
            <person name="Diaz L."/>
        </authorList>
    </citation>
    <scope>NUCLEOTIDE SEQUENCE [LARGE SCALE GENOMIC DNA]</scope>
    <source>
        <strain evidence="6 12">UE1097</strain>
        <strain evidence="7 13">UP89</strain>
    </source>
</reference>
<evidence type="ECO:0000313" key="8">
    <source>
        <dbReference type="Proteomes" id="UP000217245"/>
    </source>
</evidence>
<evidence type="ECO:0000313" key="2">
    <source>
        <dbReference type="EMBL" id="ATC72127.1"/>
    </source>
</evidence>
<evidence type="ECO:0000259" key="1">
    <source>
        <dbReference type="SMART" id="SM00287"/>
    </source>
</evidence>